<dbReference type="EMBL" id="BCMS01000001">
    <property type="protein sequence ID" value="GAQ20459.1"/>
    <property type="molecule type" value="Genomic_DNA"/>
</dbReference>
<organism evidence="2 3">
    <name type="scientific">Deinococcus grandis</name>
    <dbReference type="NCBI Taxonomy" id="57498"/>
    <lineage>
        <taxon>Bacteria</taxon>
        <taxon>Thermotogati</taxon>
        <taxon>Deinococcota</taxon>
        <taxon>Deinococci</taxon>
        <taxon>Deinococcales</taxon>
        <taxon>Deinococcaceae</taxon>
        <taxon>Deinococcus</taxon>
    </lineage>
</organism>
<reference evidence="3" key="1">
    <citation type="submission" date="2015-11" db="EMBL/GenBank/DDBJ databases">
        <title>Draft Genome Sequence of the Radioresistant Bacterium Deinococcus grandis, Isolated from Freshwater Fish in Japan.</title>
        <authorList>
            <person name="Satoh K."/>
            <person name="Onodera T."/>
            <person name="Omoso K."/>
            <person name="Takeda-Yano K."/>
            <person name="Katayama T."/>
            <person name="Oono Y."/>
            <person name="Narumi I."/>
        </authorList>
    </citation>
    <scope>NUCLEOTIDE SEQUENCE [LARGE SCALE GENOMIC DNA]</scope>
    <source>
        <strain evidence="3">ATCC 43672</strain>
    </source>
</reference>
<sequence length="164" mass="17713">MNALTAPRPLPTQTRRRHIVIVYAAGLLTAGTIFLLRLIGTFDATPPELRAPLLILLLLAAAASLYGVLHLAFPARLGLPQGHTRDLDERQVLRVAQANSAAYRALALTVLIAAELVVLFGINTSALHDRIDAVQGFMLLVLLTLPFLPTAILAWTEPDADPQD</sequence>
<feature type="transmembrane region" description="Helical" evidence="1">
    <location>
        <begin position="134"/>
        <end position="155"/>
    </location>
</feature>
<evidence type="ECO:0000313" key="2">
    <source>
        <dbReference type="EMBL" id="GAQ20459.1"/>
    </source>
</evidence>
<comment type="caution">
    <text evidence="2">The sequence shown here is derived from an EMBL/GenBank/DDBJ whole genome shotgun (WGS) entry which is preliminary data.</text>
</comment>
<keyword evidence="1" id="KW-0812">Transmembrane</keyword>
<keyword evidence="1" id="KW-0472">Membrane</keyword>
<evidence type="ECO:0000256" key="1">
    <source>
        <dbReference type="SAM" id="Phobius"/>
    </source>
</evidence>
<dbReference type="AlphaFoldDB" id="A0A117DMR0"/>
<feature type="transmembrane region" description="Helical" evidence="1">
    <location>
        <begin position="101"/>
        <end position="122"/>
    </location>
</feature>
<protein>
    <submittedName>
        <fullName evidence="2">Uncharacterized protein</fullName>
    </submittedName>
</protein>
<evidence type="ECO:0000313" key="3">
    <source>
        <dbReference type="Proteomes" id="UP000056209"/>
    </source>
</evidence>
<keyword evidence="3" id="KW-1185">Reference proteome</keyword>
<accession>A0A117DMR0</accession>
<proteinExistence type="predicted"/>
<gene>
    <name evidence="2" type="ORF">DEIGR_100486</name>
</gene>
<feature type="transmembrane region" description="Helical" evidence="1">
    <location>
        <begin position="20"/>
        <end position="39"/>
    </location>
</feature>
<feature type="transmembrane region" description="Helical" evidence="1">
    <location>
        <begin position="51"/>
        <end position="73"/>
    </location>
</feature>
<dbReference type="Proteomes" id="UP000056209">
    <property type="component" value="Unassembled WGS sequence"/>
</dbReference>
<dbReference type="OrthoDB" id="10003521at2"/>
<name>A0A117DMR0_9DEIO</name>
<keyword evidence="1" id="KW-1133">Transmembrane helix</keyword>
<dbReference type="RefSeq" id="WP_058974957.1">
    <property type="nucleotide sequence ID" value="NZ_BCMS01000001.1"/>
</dbReference>